<protein>
    <submittedName>
        <fullName evidence="2">Alpha/beta hydrolase</fullName>
    </submittedName>
</protein>
<proteinExistence type="predicted"/>
<dbReference type="InterPro" id="IPR000073">
    <property type="entry name" value="AB_hydrolase_1"/>
</dbReference>
<keyword evidence="3" id="KW-1185">Reference proteome</keyword>
<organism evidence="2 3">
    <name type="scientific">Glycomyces niveus</name>
    <dbReference type="NCBI Taxonomy" id="2820287"/>
    <lineage>
        <taxon>Bacteria</taxon>
        <taxon>Bacillati</taxon>
        <taxon>Actinomycetota</taxon>
        <taxon>Actinomycetes</taxon>
        <taxon>Glycomycetales</taxon>
        <taxon>Glycomycetaceae</taxon>
        <taxon>Glycomyces</taxon>
    </lineage>
</organism>
<dbReference type="PRINTS" id="PR00111">
    <property type="entry name" value="ABHYDROLASE"/>
</dbReference>
<dbReference type="EMBL" id="JAGFNP010000001">
    <property type="protein sequence ID" value="MBO3731535.1"/>
    <property type="molecule type" value="Genomic_DNA"/>
</dbReference>
<feature type="domain" description="AB hydrolase-1" evidence="1">
    <location>
        <begin position="44"/>
        <end position="268"/>
    </location>
</feature>
<dbReference type="InterPro" id="IPR029058">
    <property type="entry name" value="AB_hydrolase_fold"/>
</dbReference>
<comment type="caution">
    <text evidence="2">The sequence shown here is derived from an EMBL/GenBank/DDBJ whole genome shotgun (WGS) entry which is preliminary data.</text>
</comment>
<dbReference type="Pfam" id="PF00561">
    <property type="entry name" value="Abhydrolase_1"/>
    <property type="match status" value="1"/>
</dbReference>
<sequence>MSEPHTALRHRGAPTRTIAVAGTSFAYRELGPRTGVPLIALVHLGANLDNWDPRIVDGLAQDRRVIAVDYRGVGDSGGRVRASMEEMAADMVAVIRALGHERVDLFGLSMGGMVAQAVIAQAPQLVDRLILAGSGPAGGPGLTDMTRVTIAGTLRAAIMFKDPKTLLFFTRTPAGRQAARAYLKRLKERTNGRDKAVTAGVFRAQLAAVHQWGAQAPADLSRFTGPVLIVHGDSDLLVPPANASALARHLPTATVTMFPDSGHGVAFQNHYAFVDAARDFLRR</sequence>
<gene>
    <name evidence="2" type="ORF">J5V16_01795</name>
</gene>
<dbReference type="PANTHER" id="PTHR43433">
    <property type="entry name" value="HYDROLASE, ALPHA/BETA FOLD FAMILY PROTEIN"/>
    <property type="match status" value="1"/>
</dbReference>
<keyword evidence="2" id="KW-0378">Hydrolase</keyword>
<dbReference type="Proteomes" id="UP000681341">
    <property type="component" value="Unassembled WGS sequence"/>
</dbReference>
<dbReference type="PANTHER" id="PTHR43433:SF5">
    <property type="entry name" value="AB HYDROLASE-1 DOMAIN-CONTAINING PROTEIN"/>
    <property type="match status" value="1"/>
</dbReference>
<name>A0ABS3TYF0_9ACTN</name>
<dbReference type="GO" id="GO:0016787">
    <property type="term" value="F:hydrolase activity"/>
    <property type="evidence" value="ECO:0007669"/>
    <property type="project" value="UniProtKB-KW"/>
</dbReference>
<accession>A0ABS3TYF0</accession>
<dbReference type="RefSeq" id="WP_208494230.1">
    <property type="nucleotide sequence ID" value="NZ_JAGFNP010000001.1"/>
</dbReference>
<dbReference type="Gene3D" id="3.40.50.1820">
    <property type="entry name" value="alpha/beta hydrolase"/>
    <property type="match status" value="1"/>
</dbReference>
<reference evidence="2 3" key="1">
    <citation type="submission" date="2021-03" db="EMBL/GenBank/DDBJ databases">
        <title>Glycomyces sp. nov., a novel actinomycete isolated from soil.</title>
        <authorList>
            <person name="Yang X."/>
            <person name="Xu X."/>
        </authorList>
    </citation>
    <scope>NUCLEOTIDE SEQUENCE [LARGE SCALE GENOMIC DNA]</scope>
    <source>
        <strain evidence="2 3">NEAU-S30</strain>
    </source>
</reference>
<dbReference type="InterPro" id="IPR050471">
    <property type="entry name" value="AB_hydrolase"/>
</dbReference>
<evidence type="ECO:0000259" key="1">
    <source>
        <dbReference type="Pfam" id="PF00561"/>
    </source>
</evidence>
<evidence type="ECO:0000313" key="3">
    <source>
        <dbReference type="Proteomes" id="UP000681341"/>
    </source>
</evidence>
<dbReference type="SUPFAM" id="SSF53474">
    <property type="entry name" value="alpha/beta-Hydrolases"/>
    <property type="match status" value="1"/>
</dbReference>
<evidence type="ECO:0000313" key="2">
    <source>
        <dbReference type="EMBL" id="MBO3731535.1"/>
    </source>
</evidence>